<sequence>MNDVIEQESDVSREIEALRAILRSGTVGAPARDYLEAALAVLESANELPQAMSLTSEASSQKDKASKEPGRSKSLGSMDSLGGGNII</sequence>
<proteinExistence type="predicted"/>
<protein>
    <submittedName>
        <fullName evidence="2">Uncharacterized protein</fullName>
    </submittedName>
</protein>
<dbReference type="RefSeq" id="WP_110967182.1">
    <property type="nucleotide sequence ID" value="NZ_CP029693.1"/>
</dbReference>
<dbReference type="Proteomes" id="UP000250299">
    <property type="component" value="Chromosome"/>
</dbReference>
<gene>
    <name evidence="2" type="ORF">DKY63_28515</name>
</gene>
<dbReference type="OrthoDB" id="9990150at2"/>
<name>A0A2Z4RRP3_PSEPU</name>
<evidence type="ECO:0000256" key="1">
    <source>
        <dbReference type="SAM" id="MobiDB-lite"/>
    </source>
</evidence>
<evidence type="ECO:0000313" key="3">
    <source>
        <dbReference type="Proteomes" id="UP000250299"/>
    </source>
</evidence>
<organism evidence="2 3">
    <name type="scientific">Pseudomonas putida</name>
    <name type="common">Arthrobacter siderocapsulatus</name>
    <dbReference type="NCBI Taxonomy" id="303"/>
    <lineage>
        <taxon>Bacteria</taxon>
        <taxon>Pseudomonadati</taxon>
        <taxon>Pseudomonadota</taxon>
        <taxon>Gammaproteobacteria</taxon>
        <taxon>Pseudomonadales</taxon>
        <taxon>Pseudomonadaceae</taxon>
        <taxon>Pseudomonas</taxon>
    </lineage>
</organism>
<feature type="region of interest" description="Disordered" evidence="1">
    <location>
        <begin position="51"/>
        <end position="87"/>
    </location>
</feature>
<feature type="compositionally biased region" description="Basic and acidic residues" evidence="1">
    <location>
        <begin position="60"/>
        <end position="71"/>
    </location>
</feature>
<reference evidence="2 3" key="1">
    <citation type="submission" date="2018-05" db="EMBL/GenBank/DDBJ databases">
        <title>Whole genome sequence of Pseudomonas putida JBC17.</title>
        <authorList>
            <person name="Lee Y.H."/>
            <person name="David K."/>
        </authorList>
    </citation>
    <scope>NUCLEOTIDE SEQUENCE [LARGE SCALE GENOMIC DNA]</scope>
    <source>
        <strain evidence="2 3">JBC17</strain>
    </source>
</reference>
<dbReference type="AlphaFoldDB" id="A0A2Z4RRP3"/>
<accession>A0A2Z4RRP3</accession>
<dbReference type="EMBL" id="CP029693">
    <property type="protein sequence ID" value="AWY43652.1"/>
    <property type="molecule type" value="Genomic_DNA"/>
</dbReference>
<evidence type="ECO:0000313" key="2">
    <source>
        <dbReference type="EMBL" id="AWY43652.1"/>
    </source>
</evidence>